<sequence length="889" mass="101698">MELKPYQQQVIQHLETFLEYLNQFRSPAKAFNQYWEDQVGNYQVMLDGSTVGMRPYKDNIPGATHIAMKVPTAGGKTFLACQAVHAISKSFDASKPKAVVWLVPWSNLLQQTAGNLSNPIHPYREKLNSLFGNRVEVYEKSQLLQGAGFNPSSVQEQLNIFVFNFSSLRINSRKQDDRKIYQQNGALGPFRNLVDPELVLPDTDETALINVIRSLNPIVIVDESHNAESDLSVEMLKNLNPSFILDLTATPKKNSNIISFVNAMALKKESMVKLPVIVYNHHKKEEVITSALHLQRQLELQAMEEEKITGKYIRPIVLFQAQSNIRGKNNTTFQRIKEQLVQLKIPEEQIKIKVSGLDELKGIDLMTKDCPVRYIITVNALKEGWDCPFAYILASLADKSSAVDVEQILGRVLRQPYVSRHQKQMLNLSFVLSASAKFQATLDNIVKALQNSGFSRDDYVAEEAPEEKLTDDEILQQELFDEPKENNEGKNQEEIDIKAIDFDPGVELTTDEIGNTNSAVKEITKKAETEGSSFEKKANEYSEDNADYLQREMGKQPKPYKIETQFQSLAESIQIPQFYRKVPKEELHDTILFEELAQEDQLLTRNSLLDGFKLSTKSTDIDFDDTSTEVYQVDYNEQKQTATKDKVSSRAKKVLVETILSKPKDKQIREITKLIVGKLGDMTPISHEDITKYVNRVFDNLSNDQVRDIISNEYIYISKIKSKVRELEAEYAKEQFLKLLDTNHIFVKPGFKFRKELTHVSPSSPISKSLYEREGFINNYEQEVIMNIAALDNVLFWHRNLEKGKGFALNGFDSKHYPDFIVYTQNGNLILIETKGDHLDNEESRAKNTLGKRWAEKAGDKYKYFMVFQTKEVPDTYTAKTIIDVIRML</sequence>
<dbReference type="InterPro" id="IPR006935">
    <property type="entry name" value="Helicase/UvrB_N"/>
</dbReference>
<dbReference type="GO" id="GO:0003677">
    <property type="term" value="F:DNA binding"/>
    <property type="evidence" value="ECO:0007669"/>
    <property type="project" value="InterPro"/>
</dbReference>
<feature type="domain" description="Helicase/UvrB N-terminal" evidence="1">
    <location>
        <begin position="1"/>
        <end position="252"/>
    </location>
</feature>
<dbReference type="GO" id="GO:0005524">
    <property type="term" value="F:ATP binding"/>
    <property type="evidence" value="ECO:0007669"/>
    <property type="project" value="InterPro"/>
</dbReference>
<dbReference type="Proteomes" id="UP000198964">
    <property type="component" value="Unassembled WGS sequence"/>
</dbReference>
<dbReference type="GO" id="GO:0016787">
    <property type="term" value="F:hydrolase activity"/>
    <property type="evidence" value="ECO:0007669"/>
    <property type="project" value="InterPro"/>
</dbReference>
<evidence type="ECO:0000313" key="3">
    <source>
        <dbReference type="Proteomes" id="UP000198964"/>
    </source>
</evidence>
<dbReference type="AlphaFoldDB" id="A0A1I2CHF4"/>
<dbReference type="InterPro" id="IPR027417">
    <property type="entry name" value="P-loop_NTPase"/>
</dbReference>
<evidence type="ECO:0000313" key="2">
    <source>
        <dbReference type="EMBL" id="SFE67668.1"/>
    </source>
</evidence>
<name>A0A1I2CHF4_9BACT</name>
<dbReference type="SUPFAM" id="SSF52540">
    <property type="entry name" value="P-loop containing nucleoside triphosphate hydrolases"/>
    <property type="match status" value="1"/>
</dbReference>
<dbReference type="InterPro" id="IPR050742">
    <property type="entry name" value="Helicase_Restrict-Modif_Enz"/>
</dbReference>
<dbReference type="EMBL" id="FONW01000001">
    <property type="protein sequence ID" value="SFE67668.1"/>
    <property type="molecule type" value="Genomic_DNA"/>
</dbReference>
<dbReference type="Pfam" id="PF04851">
    <property type="entry name" value="ResIII"/>
    <property type="match status" value="1"/>
</dbReference>
<dbReference type="PANTHER" id="PTHR47396:SF1">
    <property type="entry name" value="ATP-DEPENDENT HELICASE IRC3-RELATED"/>
    <property type="match status" value="1"/>
</dbReference>
<dbReference type="STRING" id="655355.SAMN05216283_101733"/>
<organism evidence="2 3">
    <name type="scientific">Sunxiuqinia elliptica</name>
    <dbReference type="NCBI Taxonomy" id="655355"/>
    <lineage>
        <taxon>Bacteria</taxon>
        <taxon>Pseudomonadati</taxon>
        <taxon>Bacteroidota</taxon>
        <taxon>Bacteroidia</taxon>
        <taxon>Marinilabiliales</taxon>
        <taxon>Prolixibacteraceae</taxon>
        <taxon>Sunxiuqinia</taxon>
    </lineage>
</organism>
<evidence type="ECO:0000259" key="1">
    <source>
        <dbReference type="Pfam" id="PF04851"/>
    </source>
</evidence>
<accession>A0A1I2CHF4</accession>
<keyword evidence="3" id="KW-1185">Reference proteome</keyword>
<gene>
    <name evidence="2" type="ORF">SAMN05216283_101733</name>
</gene>
<dbReference type="CDD" id="cd18785">
    <property type="entry name" value="SF2_C"/>
    <property type="match status" value="1"/>
</dbReference>
<dbReference type="PANTHER" id="PTHR47396">
    <property type="entry name" value="TYPE I RESTRICTION ENZYME ECOKI R PROTEIN"/>
    <property type="match status" value="1"/>
</dbReference>
<protein>
    <submittedName>
        <fullName evidence="2">Type III restriction enzyme</fullName>
    </submittedName>
</protein>
<dbReference type="RefSeq" id="WP_093918445.1">
    <property type="nucleotide sequence ID" value="NZ_FONW01000001.1"/>
</dbReference>
<dbReference type="Gene3D" id="3.40.50.300">
    <property type="entry name" value="P-loop containing nucleotide triphosphate hydrolases"/>
    <property type="match status" value="2"/>
</dbReference>
<reference evidence="2 3" key="1">
    <citation type="submission" date="2016-10" db="EMBL/GenBank/DDBJ databases">
        <authorList>
            <person name="de Groot N.N."/>
        </authorList>
    </citation>
    <scope>NUCLEOTIDE SEQUENCE [LARGE SCALE GENOMIC DNA]</scope>
    <source>
        <strain evidence="2 3">CGMCC 1.9156</strain>
    </source>
</reference>
<dbReference type="GO" id="GO:0005829">
    <property type="term" value="C:cytosol"/>
    <property type="evidence" value="ECO:0007669"/>
    <property type="project" value="TreeGrafter"/>
</dbReference>
<proteinExistence type="predicted"/>